<reference evidence="1" key="1">
    <citation type="submission" date="2022-08" db="EMBL/GenBank/DDBJ databases">
        <title>Genome Sequence of Lecanicillium fungicola.</title>
        <authorList>
            <person name="Buettner E."/>
        </authorList>
    </citation>
    <scope>NUCLEOTIDE SEQUENCE</scope>
    <source>
        <strain evidence="1">Babe33</strain>
    </source>
</reference>
<gene>
    <name evidence="1" type="ORF">NQ176_g8642</name>
</gene>
<organism evidence="1 2">
    <name type="scientific">Zarea fungicola</name>
    <dbReference type="NCBI Taxonomy" id="93591"/>
    <lineage>
        <taxon>Eukaryota</taxon>
        <taxon>Fungi</taxon>
        <taxon>Dikarya</taxon>
        <taxon>Ascomycota</taxon>
        <taxon>Pezizomycotina</taxon>
        <taxon>Sordariomycetes</taxon>
        <taxon>Hypocreomycetidae</taxon>
        <taxon>Hypocreales</taxon>
        <taxon>Cordycipitaceae</taxon>
        <taxon>Zarea</taxon>
    </lineage>
</organism>
<keyword evidence="2" id="KW-1185">Reference proteome</keyword>
<comment type="caution">
    <text evidence="1">The sequence shown here is derived from an EMBL/GenBank/DDBJ whole genome shotgun (WGS) entry which is preliminary data.</text>
</comment>
<accession>A0ACC1MR27</accession>
<dbReference type="Proteomes" id="UP001143910">
    <property type="component" value="Unassembled WGS sequence"/>
</dbReference>
<proteinExistence type="predicted"/>
<name>A0ACC1MR27_9HYPO</name>
<evidence type="ECO:0000313" key="2">
    <source>
        <dbReference type="Proteomes" id="UP001143910"/>
    </source>
</evidence>
<protein>
    <submittedName>
        <fullName evidence="1">Uncharacterized protein</fullName>
    </submittedName>
</protein>
<sequence length="127" mass="14160">MAELYRSAALILVHKILEPSLTADSLAIQPYKRHGMEILGAMSDAQMRDASVLIWPIFILGLSATTMEEQNSCQTPLYYLFSKSGIGCTRSILDLLKYAWAAQGEEPNQPRGLDILVQDELLAQIMF</sequence>
<dbReference type="EMBL" id="JANJQO010001737">
    <property type="protein sequence ID" value="KAJ2969472.1"/>
    <property type="molecule type" value="Genomic_DNA"/>
</dbReference>
<evidence type="ECO:0000313" key="1">
    <source>
        <dbReference type="EMBL" id="KAJ2969472.1"/>
    </source>
</evidence>